<dbReference type="Gene3D" id="2.120.10.70">
    <property type="entry name" value="Fucose-specific lectin"/>
    <property type="match status" value="2"/>
</dbReference>
<dbReference type="EMBL" id="JBHPBY010000343">
    <property type="protein sequence ID" value="MFC1852639.1"/>
    <property type="molecule type" value="Genomic_DNA"/>
</dbReference>
<accession>A0ABV6Z2G0</accession>
<dbReference type="SUPFAM" id="SSF89372">
    <property type="entry name" value="Fucose-specific lectin"/>
    <property type="match status" value="1"/>
</dbReference>
<reference evidence="1 2" key="1">
    <citation type="submission" date="2024-09" db="EMBL/GenBank/DDBJ databases">
        <title>Laminarin stimulates single cell rates of sulfate reduction while oxygen inhibits transcriptomic activity in coastal marine sediment.</title>
        <authorList>
            <person name="Lindsay M."/>
            <person name="Orcutt B."/>
            <person name="Emerson D."/>
            <person name="Stepanauskas R."/>
            <person name="D'Angelo T."/>
        </authorList>
    </citation>
    <scope>NUCLEOTIDE SEQUENCE [LARGE SCALE GENOMIC DNA]</scope>
    <source>
        <strain evidence="1">SAG AM-311-K15</strain>
    </source>
</reference>
<keyword evidence="2" id="KW-1185">Reference proteome</keyword>
<protein>
    <submittedName>
        <fullName evidence="1">Uncharacterized protein</fullName>
    </submittedName>
</protein>
<organism evidence="1 2">
    <name type="scientific">candidate division CSSED10-310 bacterium</name>
    <dbReference type="NCBI Taxonomy" id="2855610"/>
    <lineage>
        <taxon>Bacteria</taxon>
        <taxon>Bacteria division CSSED10-310</taxon>
    </lineage>
</organism>
<evidence type="ECO:0000313" key="2">
    <source>
        <dbReference type="Proteomes" id="UP001594351"/>
    </source>
</evidence>
<proteinExistence type="predicted"/>
<gene>
    <name evidence="1" type="ORF">ACFL27_20770</name>
</gene>
<sequence length="399" mass="43216">MKKYLFLLILWPVFFSGCPSDSSDSDEVELEFTTEIIFSRGDYNAVGLTFDGLATDSDNNVHIVHESDNLELLYTTNASGEWHTIVIEVAGIEVGKYSSIAVDTQDNLHIAYFANTHYEPLGEDELLTGNLKYATNSSGTWQTFTLATGTGMTPRLCLDGSDNVHIVHSKLGASDLYSILDINYTTNITGTWETTAIKSGTVKGTDASIAVDTNGKIHISCRNEEGTGTSAEGGMGGLRYITNVSGQWTWQDVDTVKTAGHDDDIVIDSGGKIHICYLDKNAGLKYATNLSGSWETVLLDGTQNVGWNTSLKADSNNHVHISYSDPGTVLNPPGNGYLKYITNETGSWDITIVDTENAGYSTGLTVCGDNHVHIAYYVFEAAVVRGELKYATKPTLASP</sequence>
<comment type="caution">
    <text evidence="1">The sequence shown here is derived from an EMBL/GenBank/DDBJ whole genome shotgun (WGS) entry which is preliminary data.</text>
</comment>
<dbReference type="Proteomes" id="UP001594351">
    <property type="component" value="Unassembled WGS sequence"/>
</dbReference>
<dbReference type="PROSITE" id="PS51257">
    <property type="entry name" value="PROKAR_LIPOPROTEIN"/>
    <property type="match status" value="1"/>
</dbReference>
<name>A0ABV6Z2G0_UNCC1</name>
<evidence type="ECO:0000313" key="1">
    <source>
        <dbReference type="EMBL" id="MFC1852639.1"/>
    </source>
</evidence>